<accession>A0A644W7A7</accession>
<reference evidence="1" key="1">
    <citation type="submission" date="2019-08" db="EMBL/GenBank/DDBJ databases">
        <authorList>
            <person name="Kucharzyk K."/>
            <person name="Murdoch R.W."/>
            <person name="Higgins S."/>
            <person name="Loffler F."/>
        </authorList>
    </citation>
    <scope>NUCLEOTIDE SEQUENCE</scope>
</reference>
<proteinExistence type="predicted"/>
<comment type="caution">
    <text evidence="1">The sequence shown here is derived from an EMBL/GenBank/DDBJ whole genome shotgun (WGS) entry which is preliminary data.</text>
</comment>
<protein>
    <submittedName>
        <fullName evidence="1">Uncharacterized protein</fullName>
    </submittedName>
</protein>
<evidence type="ECO:0000313" key="1">
    <source>
        <dbReference type="EMBL" id="MPL99684.1"/>
    </source>
</evidence>
<sequence>MGLGAGKGIGVPEVPEEVRRRSVAGGEGYRDVQGLQGVERNQACDELIGHLVAEHRFAPLIDLHVYVFRLDPSIAVIPALALDGKVGSEAFNLAHEIGGAVGL</sequence>
<organism evidence="1">
    <name type="scientific">bioreactor metagenome</name>
    <dbReference type="NCBI Taxonomy" id="1076179"/>
    <lineage>
        <taxon>unclassified sequences</taxon>
        <taxon>metagenomes</taxon>
        <taxon>ecological metagenomes</taxon>
    </lineage>
</organism>
<name>A0A644W7A7_9ZZZZ</name>
<gene>
    <name evidence="1" type="ORF">SDC9_45904</name>
</gene>
<dbReference type="EMBL" id="VSSQ01000681">
    <property type="protein sequence ID" value="MPL99684.1"/>
    <property type="molecule type" value="Genomic_DNA"/>
</dbReference>
<dbReference type="AlphaFoldDB" id="A0A644W7A7"/>